<dbReference type="EC" id="1.3.1.-" evidence="12"/>
<keyword evidence="9 12" id="KW-0560">Oxidoreductase</keyword>
<feature type="binding site" evidence="14">
    <location>
        <begin position="256"/>
        <end position="257"/>
    </location>
    <ligand>
        <name>FMN</name>
        <dbReference type="ChEBI" id="CHEBI:58210"/>
    </ligand>
</feature>
<evidence type="ECO:0000256" key="3">
    <source>
        <dbReference type="ARBA" id="ARBA00022555"/>
    </source>
</evidence>
<evidence type="ECO:0000256" key="13">
    <source>
        <dbReference type="PIRSR" id="PIRSR006621-1"/>
    </source>
</evidence>
<feature type="binding site" evidence="14">
    <location>
        <position position="102"/>
    </location>
    <ligand>
        <name>FMN</name>
        <dbReference type="ChEBI" id="CHEBI:58210"/>
    </ligand>
</feature>
<dbReference type="OrthoDB" id="9764501at2"/>
<dbReference type="InterPro" id="IPR035587">
    <property type="entry name" value="DUS-like_FMN-bd"/>
</dbReference>
<dbReference type="RefSeq" id="WP_135416475.1">
    <property type="nucleotide sequence ID" value="NZ_SRLB01000012.1"/>
</dbReference>
<dbReference type="PROSITE" id="PS01136">
    <property type="entry name" value="UPF0034"/>
    <property type="match status" value="1"/>
</dbReference>
<dbReference type="AlphaFoldDB" id="A0A4Z0NN43"/>
<evidence type="ECO:0000256" key="4">
    <source>
        <dbReference type="ARBA" id="ARBA00022630"/>
    </source>
</evidence>
<evidence type="ECO:0000256" key="10">
    <source>
        <dbReference type="ARBA" id="ARBA00048205"/>
    </source>
</evidence>
<dbReference type="GO" id="GO:0000049">
    <property type="term" value="F:tRNA binding"/>
    <property type="evidence" value="ECO:0007669"/>
    <property type="project" value="UniProtKB-KW"/>
</dbReference>
<evidence type="ECO:0000313" key="17">
    <source>
        <dbReference type="EMBL" id="TGD98055.1"/>
    </source>
</evidence>
<dbReference type="PIRSF" id="PIRSF006621">
    <property type="entry name" value="Dus"/>
    <property type="match status" value="1"/>
</dbReference>
<dbReference type="Gene3D" id="1.10.1200.80">
    <property type="entry name" value="Putative flavin oxidoreducatase, domain 2"/>
    <property type="match status" value="1"/>
</dbReference>
<accession>A0A4Z0NN43</accession>
<dbReference type="InterPro" id="IPR004652">
    <property type="entry name" value="DusB-like"/>
</dbReference>
<reference evidence="17 18" key="1">
    <citation type="submission" date="2019-04" db="EMBL/GenBank/DDBJ databases">
        <authorList>
            <person name="Feng G."/>
            <person name="Zhu H."/>
        </authorList>
    </citation>
    <scope>NUCLEOTIDE SEQUENCE [LARGE SCALE GENOMIC DNA]</scope>
    <source>
        <strain evidence="17 18">6HR-1</strain>
    </source>
</reference>
<dbReference type="InterPro" id="IPR013785">
    <property type="entry name" value="Aldolase_TIM"/>
</dbReference>
<protein>
    <recommendedName>
        <fullName evidence="12">tRNA-dihydrouridine synthase</fullName>
        <ecNumber evidence="12">1.3.1.-</ecNumber>
    </recommendedName>
</protein>
<evidence type="ECO:0000256" key="8">
    <source>
        <dbReference type="ARBA" id="ARBA00022884"/>
    </source>
</evidence>
<feature type="region of interest" description="Disordered" evidence="15">
    <location>
        <begin position="1"/>
        <end position="25"/>
    </location>
</feature>
<comment type="cofactor">
    <cofactor evidence="1 12 14">
        <name>FMN</name>
        <dbReference type="ChEBI" id="CHEBI:58210"/>
    </cofactor>
</comment>
<evidence type="ECO:0000256" key="9">
    <source>
        <dbReference type="ARBA" id="ARBA00023002"/>
    </source>
</evidence>
<evidence type="ECO:0000256" key="14">
    <source>
        <dbReference type="PIRSR" id="PIRSR006621-2"/>
    </source>
</evidence>
<feature type="region of interest" description="Disordered" evidence="15">
    <location>
        <begin position="353"/>
        <end position="375"/>
    </location>
</feature>
<keyword evidence="14" id="KW-0547">Nucleotide-binding</keyword>
<dbReference type="EMBL" id="SRLB01000012">
    <property type="protein sequence ID" value="TGD98055.1"/>
    <property type="molecule type" value="Genomic_DNA"/>
</dbReference>
<dbReference type="PANTHER" id="PTHR45846:SF1">
    <property type="entry name" value="TRNA-DIHYDROURIDINE(47) SYNTHASE [NAD(P)(+)]-LIKE"/>
    <property type="match status" value="1"/>
</dbReference>
<evidence type="ECO:0000256" key="1">
    <source>
        <dbReference type="ARBA" id="ARBA00001917"/>
    </source>
</evidence>
<sequence>MTTDHYLSAEAPGAEPAALPTARAPGTPLHVQGALLAPLSGVHGALLAPLSGVTDLHMRRIARRLGATATVSEMVAAEDFARGTEEARLRAEGEGVLPHVVQLAGCDPRWMAEGARLAEANGADVIDVNMGCPAKAVTGGQAGSALMRDLDHAERLLAAVRAAVSVPVTVKMRLGWDDATRNAPDLARRAERLGYAAVTVHGRTRQQFYTGRADWAAIRAVSEAVAIPVVANGDVAGLDDARACLRESGADAVMIGRAAVGRPWLVGAVAAGLAGAAIAEPDAAARAELAAEHYEGLIALYGARMGVRHARKHLAAYADHAGGLDPSERARLVTTTDPAEAARLLRRAFEAPVARSAQQAARPESQAARPATRAA</sequence>
<dbReference type="GO" id="GO:0050660">
    <property type="term" value="F:flavin adenine dinucleotide binding"/>
    <property type="evidence" value="ECO:0007669"/>
    <property type="project" value="InterPro"/>
</dbReference>
<dbReference type="InterPro" id="IPR024036">
    <property type="entry name" value="tRNA-dHydroUridine_Synthase_C"/>
</dbReference>
<keyword evidence="8" id="KW-0694">RNA-binding</keyword>
<gene>
    <name evidence="17" type="primary">dusB</name>
    <name evidence="17" type="ORF">EU555_18075</name>
</gene>
<feature type="compositionally biased region" description="Low complexity" evidence="15">
    <location>
        <begin position="9"/>
        <end position="22"/>
    </location>
</feature>
<keyword evidence="3" id="KW-0820">tRNA-binding</keyword>
<dbReference type="Pfam" id="PF01207">
    <property type="entry name" value="Dus"/>
    <property type="match status" value="1"/>
</dbReference>
<comment type="catalytic activity">
    <reaction evidence="11">
        <text>a 5,6-dihydrouridine in tRNA + NAD(+) = a uridine in tRNA + NADH + H(+)</text>
        <dbReference type="Rhea" id="RHEA:54452"/>
        <dbReference type="Rhea" id="RHEA-COMP:13339"/>
        <dbReference type="Rhea" id="RHEA-COMP:13887"/>
        <dbReference type="ChEBI" id="CHEBI:15378"/>
        <dbReference type="ChEBI" id="CHEBI:57540"/>
        <dbReference type="ChEBI" id="CHEBI:57945"/>
        <dbReference type="ChEBI" id="CHEBI:65315"/>
        <dbReference type="ChEBI" id="CHEBI:74443"/>
    </reaction>
</comment>
<comment type="catalytic activity">
    <reaction evidence="10">
        <text>a 5,6-dihydrouridine in tRNA + NADP(+) = a uridine in tRNA + NADPH + H(+)</text>
        <dbReference type="Rhea" id="RHEA:23624"/>
        <dbReference type="Rhea" id="RHEA-COMP:13339"/>
        <dbReference type="Rhea" id="RHEA-COMP:13887"/>
        <dbReference type="ChEBI" id="CHEBI:15378"/>
        <dbReference type="ChEBI" id="CHEBI:57783"/>
        <dbReference type="ChEBI" id="CHEBI:58349"/>
        <dbReference type="ChEBI" id="CHEBI:65315"/>
        <dbReference type="ChEBI" id="CHEBI:74443"/>
    </reaction>
</comment>
<feature type="binding site" evidence="14">
    <location>
        <position position="171"/>
    </location>
    <ligand>
        <name>FMN</name>
        <dbReference type="ChEBI" id="CHEBI:58210"/>
    </ligand>
</feature>
<keyword evidence="5 12" id="KW-0288">FMN</keyword>
<comment type="function">
    <text evidence="2 12">Catalyzes the synthesis of 5,6-dihydrouridine (D), a modified base found in the D-loop of most tRNAs, via the reduction of the C5-C6 double bond in target uridines.</text>
</comment>
<comment type="caution">
    <text evidence="17">The sequence shown here is derived from an EMBL/GenBank/DDBJ whole genome shotgun (WGS) entry which is preliminary data.</text>
</comment>
<name>A0A4Z0NN43_9HYPH</name>
<dbReference type="SUPFAM" id="SSF51395">
    <property type="entry name" value="FMN-linked oxidoreductases"/>
    <property type="match status" value="1"/>
</dbReference>
<dbReference type="GO" id="GO:0017150">
    <property type="term" value="F:tRNA dihydrouridine synthase activity"/>
    <property type="evidence" value="ECO:0007669"/>
    <property type="project" value="InterPro"/>
</dbReference>
<evidence type="ECO:0000313" key="18">
    <source>
        <dbReference type="Proteomes" id="UP000297535"/>
    </source>
</evidence>
<feature type="domain" description="DUS-like FMN-binding" evidence="16">
    <location>
        <begin position="46"/>
        <end position="320"/>
    </location>
</feature>
<dbReference type="InterPro" id="IPR001269">
    <property type="entry name" value="DUS_fam"/>
</dbReference>
<evidence type="ECO:0000256" key="6">
    <source>
        <dbReference type="ARBA" id="ARBA00022694"/>
    </source>
</evidence>
<keyword evidence="6 12" id="KW-0819">tRNA processing</keyword>
<dbReference type="Proteomes" id="UP000297535">
    <property type="component" value="Unassembled WGS sequence"/>
</dbReference>
<evidence type="ECO:0000256" key="11">
    <source>
        <dbReference type="ARBA" id="ARBA00048802"/>
    </source>
</evidence>
<evidence type="ECO:0000256" key="7">
    <source>
        <dbReference type="ARBA" id="ARBA00022857"/>
    </source>
</evidence>
<feature type="binding site" evidence="14">
    <location>
        <position position="201"/>
    </location>
    <ligand>
        <name>FMN</name>
        <dbReference type="ChEBI" id="CHEBI:58210"/>
    </ligand>
</feature>
<comment type="similarity">
    <text evidence="12">Belongs to the dus family.</text>
</comment>
<dbReference type="Gene3D" id="3.20.20.70">
    <property type="entry name" value="Aldolase class I"/>
    <property type="match status" value="1"/>
</dbReference>
<dbReference type="PANTHER" id="PTHR45846">
    <property type="entry name" value="TRNA-DIHYDROURIDINE(47) SYNTHASE [NAD(P)(+)]-LIKE"/>
    <property type="match status" value="1"/>
</dbReference>
<evidence type="ECO:0000259" key="16">
    <source>
        <dbReference type="Pfam" id="PF01207"/>
    </source>
</evidence>
<keyword evidence="7" id="KW-0521">NADP</keyword>
<keyword evidence="18" id="KW-1185">Reference proteome</keyword>
<keyword evidence="4 12" id="KW-0285">Flavoprotein</keyword>
<evidence type="ECO:0000256" key="5">
    <source>
        <dbReference type="ARBA" id="ARBA00022643"/>
    </source>
</evidence>
<feature type="active site" description="Proton donor" evidence="13">
    <location>
        <position position="132"/>
    </location>
</feature>
<evidence type="ECO:0000256" key="15">
    <source>
        <dbReference type="SAM" id="MobiDB-lite"/>
    </source>
</evidence>
<proteinExistence type="inferred from homology"/>
<dbReference type="CDD" id="cd02801">
    <property type="entry name" value="DUS_like_FMN"/>
    <property type="match status" value="1"/>
</dbReference>
<evidence type="ECO:0000256" key="12">
    <source>
        <dbReference type="PIRNR" id="PIRNR006621"/>
    </source>
</evidence>
<dbReference type="InterPro" id="IPR018517">
    <property type="entry name" value="tRNA_hU_synthase_CS"/>
</dbReference>
<dbReference type="NCBIfam" id="TIGR00737">
    <property type="entry name" value="nifR3_yhdG"/>
    <property type="match status" value="1"/>
</dbReference>
<organism evidence="17 18">
    <name type="scientific">Methylobacterium nonmethylotrophicum</name>
    <dbReference type="NCBI Taxonomy" id="1141884"/>
    <lineage>
        <taxon>Bacteria</taxon>
        <taxon>Pseudomonadati</taxon>
        <taxon>Pseudomonadota</taxon>
        <taxon>Alphaproteobacteria</taxon>
        <taxon>Hyphomicrobiales</taxon>
        <taxon>Methylobacteriaceae</taxon>
        <taxon>Methylobacterium</taxon>
    </lineage>
</organism>
<evidence type="ECO:0000256" key="2">
    <source>
        <dbReference type="ARBA" id="ARBA00002790"/>
    </source>
</evidence>